<comment type="caution">
    <text evidence="1">The sequence shown here is derived from an EMBL/GenBank/DDBJ whole genome shotgun (WGS) entry which is preliminary data.</text>
</comment>
<keyword evidence="2" id="KW-1185">Reference proteome</keyword>
<sequence length="78" mass="8998">MSAWLVAGFLYYMLEHLPRPVFSERWMSSTCKYHTGRTLASHHLLCHDKLPGTAGRNSPLVRSIAIFFRLDHLIGETR</sequence>
<name>A0A317XEH8_9EURO</name>
<accession>A0A317XEH8</accession>
<reference evidence="1 2" key="1">
    <citation type="submission" date="2016-12" db="EMBL/GenBank/DDBJ databases">
        <title>The genomes of Aspergillus section Nigri reveals drivers in fungal speciation.</title>
        <authorList>
            <consortium name="DOE Joint Genome Institute"/>
            <person name="Vesth T.C."/>
            <person name="Nybo J."/>
            <person name="Theobald S."/>
            <person name="Brandl J."/>
            <person name="Frisvad J.C."/>
            <person name="Nielsen K.F."/>
            <person name="Lyhne E.K."/>
            <person name="Kogle M.E."/>
            <person name="Kuo A."/>
            <person name="Riley R."/>
            <person name="Clum A."/>
            <person name="Nolan M."/>
            <person name="Lipzen A."/>
            <person name="Salamov A."/>
            <person name="Henrissat B."/>
            <person name="Wiebenga A."/>
            <person name="De Vries R.P."/>
            <person name="Grigoriev I.V."/>
            <person name="Mortensen U.H."/>
            <person name="Andersen M.R."/>
            <person name="Baker S.E."/>
        </authorList>
    </citation>
    <scope>NUCLEOTIDE SEQUENCE [LARGE SCALE GENOMIC DNA]</scope>
    <source>
        <strain evidence="1 2">CBS 115572</strain>
    </source>
</reference>
<evidence type="ECO:0000313" key="2">
    <source>
        <dbReference type="Proteomes" id="UP000246702"/>
    </source>
</evidence>
<dbReference type="AlphaFoldDB" id="A0A317XEH8"/>
<proteinExistence type="predicted"/>
<dbReference type="Proteomes" id="UP000246702">
    <property type="component" value="Unassembled WGS sequence"/>
</dbReference>
<dbReference type="GeneID" id="37112718"/>
<gene>
    <name evidence="1" type="ORF">BO94DRAFT_529976</name>
</gene>
<evidence type="ECO:0000313" key="1">
    <source>
        <dbReference type="EMBL" id="PWY96601.1"/>
    </source>
</evidence>
<dbReference type="RefSeq" id="XP_025473362.1">
    <property type="nucleotide sequence ID" value="XM_025610575.1"/>
</dbReference>
<dbReference type="EMBL" id="MSFK01000001">
    <property type="protein sequence ID" value="PWY96601.1"/>
    <property type="molecule type" value="Genomic_DNA"/>
</dbReference>
<protein>
    <submittedName>
        <fullName evidence="1">Uncharacterized protein</fullName>
    </submittedName>
</protein>
<organism evidence="1 2">
    <name type="scientific">Aspergillus sclerotioniger CBS 115572</name>
    <dbReference type="NCBI Taxonomy" id="1450535"/>
    <lineage>
        <taxon>Eukaryota</taxon>
        <taxon>Fungi</taxon>
        <taxon>Dikarya</taxon>
        <taxon>Ascomycota</taxon>
        <taxon>Pezizomycotina</taxon>
        <taxon>Eurotiomycetes</taxon>
        <taxon>Eurotiomycetidae</taxon>
        <taxon>Eurotiales</taxon>
        <taxon>Aspergillaceae</taxon>
        <taxon>Aspergillus</taxon>
        <taxon>Aspergillus subgen. Circumdati</taxon>
    </lineage>
</organism>